<dbReference type="EMBL" id="KB644410">
    <property type="protein sequence ID" value="EPS28144.1"/>
    <property type="molecule type" value="Genomic_DNA"/>
</dbReference>
<organism evidence="2 3">
    <name type="scientific">Penicillium oxalicum (strain 114-2 / CGMCC 5302)</name>
    <name type="common">Penicillium decumbens</name>
    <dbReference type="NCBI Taxonomy" id="933388"/>
    <lineage>
        <taxon>Eukaryota</taxon>
        <taxon>Fungi</taxon>
        <taxon>Dikarya</taxon>
        <taxon>Ascomycota</taxon>
        <taxon>Pezizomycotina</taxon>
        <taxon>Eurotiomycetes</taxon>
        <taxon>Eurotiomycetidae</taxon>
        <taxon>Eurotiales</taxon>
        <taxon>Aspergillaceae</taxon>
        <taxon>Penicillium</taxon>
    </lineage>
</organism>
<name>S7ZD01_PENO1</name>
<accession>S7ZD01</accession>
<sequence length="138" mass="14953">MVGESPTDPPSAASHAASTAGKRHLRRISSSLTTNAADRLFWMEEVLGCFRPTNDFSFFISCGVYLGMESCFPSSQENYPPSKDNFDAVLSTRSAPLLAPSAEELRNIADFSRTIRGDVEGRIGRRVRGFVGSSTGSL</sequence>
<dbReference type="Proteomes" id="UP000019376">
    <property type="component" value="Unassembled WGS sequence"/>
</dbReference>
<evidence type="ECO:0000256" key="1">
    <source>
        <dbReference type="SAM" id="MobiDB-lite"/>
    </source>
</evidence>
<feature type="region of interest" description="Disordered" evidence="1">
    <location>
        <begin position="1"/>
        <end position="22"/>
    </location>
</feature>
<dbReference type="HOGENOM" id="CLU_1855965_0_0_1"/>
<proteinExistence type="predicted"/>
<keyword evidence="3" id="KW-1185">Reference proteome</keyword>
<evidence type="ECO:0000313" key="3">
    <source>
        <dbReference type="Proteomes" id="UP000019376"/>
    </source>
</evidence>
<protein>
    <submittedName>
        <fullName evidence="2">Uncharacterized protein</fullName>
    </submittedName>
</protein>
<gene>
    <name evidence="2" type="ORF">PDE_03090</name>
</gene>
<evidence type="ECO:0000313" key="2">
    <source>
        <dbReference type="EMBL" id="EPS28144.1"/>
    </source>
</evidence>
<dbReference type="AlphaFoldDB" id="S7ZD01"/>
<reference evidence="2 3" key="1">
    <citation type="journal article" date="2013" name="PLoS ONE">
        <title>Genomic and secretomic analyses reveal unique features of the lignocellulolytic enzyme system of Penicillium decumbens.</title>
        <authorList>
            <person name="Liu G."/>
            <person name="Zhang L."/>
            <person name="Wei X."/>
            <person name="Zou G."/>
            <person name="Qin Y."/>
            <person name="Ma L."/>
            <person name="Li J."/>
            <person name="Zheng H."/>
            <person name="Wang S."/>
            <person name="Wang C."/>
            <person name="Xun L."/>
            <person name="Zhao G.-P."/>
            <person name="Zhou Z."/>
            <person name="Qu Y."/>
        </authorList>
    </citation>
    <scope>NUCLEOTIDE SEQUENCE [LARGE SCALE GENOMIC DNA]</scope>
    <source>
        <strain evidence="3">114-2 / CGMCC 5302</strain>
    </source>
</reference>
<feature type="compositionally biased region" description="Low complexity" evidence="1">
    <location>
        <begin position="10"/>
        <end position="20"/>
    </location>
</feature>